<gene>
    <name evidence="2" type="ORF">SBRY_50479</name>
</gene>
<organism evidence="2 3">
    <name type="scientific">Actinacidiphila bryophytorum</name>
    <dbReference type="NCBI Taxonomy" id="1436133"/>
    <lineage>
        <taxon>Bacteria</taxon>
        <taxon>Bacillati</taxon>
        <taxon>Actinomycetota</taxon>
        <taxon>Actinomycetes</taxon>
        <taxon>Kitasatosporales</taxon>
        <taxon>Streptomycetaceae</taxon>
        <taxon>Actinacidiphila</taxon>
    </lineage>
</organism>
<comment type="caution">
    <text evidence="2">The sequence shown here is derived from an EMBL/GenBank/DDBJ whole genome shotgun (WGS) entry which is preliminary data.</text>
</comment>
<name>A0A9W4H508_9ACTN</name>
<proteinExistence type="predicted"/>
<feature type="region of interest" description="Disordered" evidence="1">
    <location>
        <begin position="1"/>
        <end position="73"/>
    </location>
</feature>
<evidence type="ECO:0000313" key="3">
    <source>
        <dbReference type="Proteomes" id="UP001153328"/>
    </source>
</evidence>
<dbReference type="AlphaFoldDB" id="A0A9W4H508"/>
<protein>
    <submittedName>
        <fullName evidence="2">Uncharacterized protein</fullName>
    </submittedName>
</protein>
<dbReference type="EMBL" id="CAJVAX010000019">
    <property type="protein sequence ID" value="CAG7650922.1"/>
    <property type="molecule type" value="Genomic_DNA"/>
</dbReference>
<evidence type="ECO:0000256" key="1">
    <source>
        <dbReference type="SAM" id="MobiDB-lite"/>
    </source>
</evidence>
<sequence length="73" mass="7738">MNVASGPVARRHAAAHPSVTPFDLPAAHCPQPVENQRGARRHGDAVARPWLLPAGPHLLSARASRPPDGSPER</sequence>
<keyword evidence="3" id="KW-1185">Reference proteome</keyword>
<dbReference type="Proteomes" id="UP001153328">
    <property type="component" value="Unassembled WGS sequence"/>
</dbReference>
<evidence type="ECO:0000313" key="2">
    <source>
        <dbReference type="EMBL" id="CAG7650922.1"/>
    </source>
</evidence>
<accession>A0A9W4H508</accession>
<reference evidence="2" key="1">
    <citation type="submission" date="2021-06" db="EMBL/GenBank/DDBJ databases">
        <authorList>
            <person name="Arsene-Ploetze F."/>
        </authorList>
    </citation>
    <scope>NUCLEOTIDE SEQUENCE</scope>
    <source>
        <strain evidence="2">SBRY1</strain>
    </source>
</reference>